<dbReference type="STRING" id="83767.SAMN05660652_02169"/>
<evidence type="ECO:0000256" key="1">
    <source>
        <dbReference type="ARBA" id="ARBA00022500"/>
    </source>
</evidence>
<protein>
    <submittedName>
        <fullName evidence="2">Chemotaxis phosphatase CheX</fullName>
    </submittedName>
</protein>
<keyword evidence="3" id="KW-1185">Reference proteome</keyword>
<name>A0A1G8ERJ7_9RHOO</name>
<evidence type="ECO:0000313" key="3">
    <source>
        <dbReference type="Proteomes" id="UP000198607"/>
    </source>
</evidence>
<gene>
    <name evidence="2" type="ORF">SAMN05660652_02169</name>
</gene>
<dbReference type="GO" id="GO:0006935">
    <property type="term" value="P:chemotaxis"/>
    <property type="evidence" value="ECO:0007669"/>
    <property type="project" value="UniProtKB-KW"/>
</dbReference>
<evidence type="ECO:0000313" key="2">
    <source>
        <dbReference type="EMBL" id="SDH72502.1"/>
    </source>
</evidence>
<dbReference type="Proteomes" id="UP000198607">
    <property type="component" value="Unassembled WGS sequence"/>
</dbReference>
<dbReference type="AlphaFoldDB" id="A0A1G8ERJ7"/>
<dbReference type="InterPro" id="IPR028976">
    <property type="entry name" value="CheC-like_sf"/>
</dbReference>
<dbReference type="EMBL" id="FNCY01000008">
    <property type="protein sequence ID" value="SDH72502.1"/>
    <property type="molecule type" value="Genomic_DNA"/>
</dbReference>
<keyword evidence="1" id="KW-0145">Chemotaxis</keyword>
<reference evidence="2 3" key="1">
    <citation type="submission" date="2016-10" db="EMBL/GenBank/DDBJ databases">
        <authorList>
            <person name="de Groot N.N."/>
        </authorList>
    </citation>
    <scope>NUCLEOTIDE SEQUENCE [LARGE SCALE GENOMIC DNA]</scope>
    <source>
        <strain evidence="2 3">DSM 5885</strain>
    </source>
</reference>
<accession>A0A1G8ERJ7</accession>
<proteinExistence type="predicted"/>
<sequence>MEAMDDVDESIRHAFCAFYTTGEMSGLRKAIDEYIFSLVYPNALVRGISEMTEIALASQFGAHTIHWDTPYVVHDRMIFGEVFSLIPLESSWCRGYMMLQTEEDAILDFLRDDLRRPLPGFREVNSLLGEMTNLIWGMFKNRYIGDHAPTLNGQIQVPLIVNHQHKYASFGTENPQLCFLYTLTNERSGKSIRLYQRFIFNLTWTPEEFKEVAHDVASLVDTGELELF</sequence>
<dbReference type="Gene3D" id="3.40.1550.10">
    <property type="entry name" value="CheC-like"/>
    <property type="match status" value="1"/>
</dbReference>
<organism evidence="2 3">
    <name type="scientific">Propionivibrio dicarboxylicus</name>
    <dbReference type="NCBI Taxonomy" id="83767"/>
    <lineage>
        <taxon>Bacteria</taxon>
        <taxon>Pseudomonadati</taxon>
        <taxon>Pseudomonadota</taxon>
        <taxon>Betaproteobacteria</taxon>
        <taxon>Rhodocyclales</taxon>
        <taxon>Rhodocyclaceae</taxon>
        <taxon>Propionivibrio</taxon>
    </lineage>
</organism>